<gene>
    <name evidence="2" type="ORF">SAMN05444405_1254</name>
</gene>
<name>A0A1M5H8T3_9BACE</name>
<dbReference type="OrthoDB" id="1429208at2"/>
<dbReference type="Proteomes" id="UP000184509">
    <property type="component" value="Unassembled WGS sequence"/>
</dbReference>
<evidence type="ECO:0000313" key="3">
    <source>
        <dbReference type="Proteomes" id="UP000184509"/>
    </source>
</evidence>
<dbReference type="EMBL" id="FQTV01000025">
    <property type="protein sequence ID" value="SHG12397.1"/>
    <property type="molecule type" value="Genomic_DNA"/>
</dbReference>
<dbReference type="RefSeq" id="WP_073404159.1">
    <property type="nucleotide sequence ID" value="NZ_FQTV01000025.1"/>
</dbReference>
<dbReference type="Pfam" id="PF13568">
    <property type="entry name" value="OMP_b-brl_2"/>
    <property type="match status" value="1"/>
</dbReference>
<sequence length="210" mass="23409">MKKIFVLAIFAIVSVTTFAQISWNVKGGINFSSFGGEDINGSQLKLNYQIGVGMDYALSKRLSIQPSLLFITKGAKYDQSQEKTTLNPQYIELPIMAAYKYRLSDNVKLAISAGPYMAYALGGKYKDEIYTSETTTLVEKNIFGDRNNFENRSLSDNRFDYGLGVGTTLEVRNFLIGLNASSGLKKILKDVSRFKDAKNVCYSLSVGYKF</sequence>
<protein>
    <submittedName>
        <fullName evidence="2">Outer membrane protein beta-barrel domain-containing protein</fullName>
    </submittedName>
</protein>
<organism evidence="2 3">
    <name type="scientific">Bacteroides luti</name>
    <dbReference type="NCBI Taxonomy" id="1297750"/>
    <lineage>
        <taxon>Bacteria</taxon>
        <taxon>Pseudomonadati</taxon>
        <taxon>Bacteroidota</taxon>
        <taxon>Bacteroidia</taxon>
        <taxon>Bacteroidales</taxon>
        <taxon>Bacteroidaceae</taxon>
        <taxon>Bacteroides</taxon>
    </lineage>
</organism>
<accession>A0A1M5H8T3</accession>
<feature type="domain" description="Outer membrane protein beta-barrel" evidence="1">
    <location>
        <begin position="18"/>
        <end position="187"/>
    </location>
</feature>
<evidence type="ECO:0000259" key="1">
    <source>
        <dbReference type="Pfam" id="PF13568"/>
    </source>
</evidence>
<dbReference type="InterPro" id="IPR025665">
    <property type="entry name" value="Beta-barrel_OMP_2"/>
</dbReference>
<evidence type="ECO:0000313" key="2">
    <source>
        <dbReference type="EMBL" id="SHG12397.1"/>
    </source>
</evidence>
<dbReference type="STRING" id="1297750.SAMN05444405_1254"/>
<reference evidence="2 3" key="1">
    <citation type="submission" date="2016-11" db="EMBL/GenBank/DDBJ databases">
        <authorList>
            <person name="Jaros S."/>
            <person name="Januszkiewicz K."/>
            <person name="Wedrychowicz H."/>
        </authorList>
    </citation>
    <scope>NUCLEOTIDE SEQUENCE [LARGE SCALE GENOMIC DNA]</scope>
    <source>
        <strain evidence="2 3">DSM 26991</strain>
    </source>
</reference>
<keyword evidence="3" id="KW-1185">Reference proteome</keyword>
<dbReference type="AlphaFoldDB" id="A0A1M5H8T3"/>
<proteinExistence type="predicted"/>